<proteinExistence type="predicted"/>
<sequence>MGETPQTDLPEEEEAFIRAYGEGFALYHHAWSVFFVSHMGDLRRHFGDLDEALLLAAFGLGPVADKRRAAGRNRDALALGGRAVSEGVTNAKRLADVTGIPRETVRRKLERFRARGWVEQDTDGTWRLSLDADGKARVAEALGPLHGAFLRRLARLVVEFARLEQP</sequence>
<evidence type="ECO:0000313" key="2">
    <source>
        <dbReference type="Proteomes" id="UP000245765"/>
    </source>
</evidence>
<dbReference type="RefSeq" id="WP_109872697.1">
    <property type="nucleotide sequence ID" value="NZ_QGNA01000005.1"/>
</dbReference>
<evidence type="ECO:0008006" key="3">
    <source>
        <dbReference type="Google" id="ProtNLM"/>
    </source>
</evidence>
<protein>
    <recommendedName>
        <fullName evidence="3">MarR family transcriptional regulator</fullName>
    </recommendedName>
</protein>
<dbReference type="Proteomes" id="UP000245765">
    <property type="component" value="Unassembled WGS sequence"/>
</dbReference>
<keyword evidence="2" id="KW-1185">Reference proteome</keyword>
<dbReference type="EMBL" id="QGNA01000005">
    <property type="protein sequence ID" value="PWS35054.1"/>
    <property type="molecule type" value="Genomic_DNA"/>
</dbReference>
<comment type="caution">
    <text evidence="1">The sequence shown here is derived from an EMBL/GenBank/DDBJ whole genome shotgun (WGS) entry which is preliminary data.</text>
</comment>
<dbReference type="AlphaFoldDB" id="A0A317F7M4"/>
<name>A0A317F7M4_9PROT</name>
<dbReference type="InterPro" id="IPR036388">
    <property type="entry name" value="WH-like_DNA-bd_sf"/>
</dbReference>
<organism evidence="1 2">
    <name type="scientific">Falsiroseomonas bella</name>
    <dbReference type="NCBI Taxonomy" id="2184016"/>
    <lineage>
        <taxon>Bacteria</taxon>
        <taxon>Pseudomonadati</taxon>
        <taxon>Pseudomonadota</taxon>
        <taxon>Alphaproteobacteria</taxon>
        <taxon>Acetobacterales</taxon>
        <taxon>Roseomonadaceae</taxon>
        <taxon>Falsiroseomonas</taxon>
    </lineage>
</organism>
<gene>
    <name evidence="1" type="ORF">DFH01_22290</name>
</gene>
<evidence type="ECO:0000313" key="1">
    <source>
        <dbReference type="EMBL" id="PWS35054.1"/>
    </source>
</evidence>
<dbReference type="Gene3D" id="1.10.10.10">
    <property type="entry name" value="Winged helix-like DNA-binding domain superfamily/Winged helix DNA-binding domain"/>
    <property type="match status" value="1"/>
</dbReference>
<dbReference type="SUPFAM" id="SSF46785">
    <property type="entry name" value="Winged helix' DNA-binding domain"/>
    <property type="match status" value="1"/>
</dbReference>
<dbReference type="OrthoDB" id="5600162at2"/>
<dbReference type="InterPro" id="IPR036390">
    <property type="entry name" value="WH_DNA-bd_sf"/>
</dbReference>
<accession>A0A317F7M4</accession>
<reference evidence="2" key="1">
    <citation type="submission" date="2018-05" db="EMBL/GenBank/DDBJ databases">
        <authorList>
            <person name="Du Z."/>
            <person name="Wang X."/>
        </authorList>
    </citation>
    <scope>NUCLEOTIDE SEQUENCE [LARGE SCALE GENOMIC DNA]</scope>
    <source>
        <strain evidence="2">CQN31</strain>
    </source>
</reference>